<proteinExistence type="predicted"/>
<dbReference type="Proteomes" id="UP000020681">
    <property type="component" value="Unassembled WGS sequence"/>
</dbReference>
<evidence type="ECO:0000313" key="2">
    <source>
        <dbReference type="EMBL" id="EUA89834.1"/>
    </source>
</evidence>
<dbReference type="EMBL" id="JAOL01000114">
    <property type="protein sequence ID" value="EUA89834.1"/>
    <property type="molecule type" value="Genomic_DNA"/>
</dbReference>
<sequence length="40" mass="4116">MIPGSRTAGAWPAQPAGPPRGRPAERPGCRCATTSRSPGR</sequence>
<gene>
    <name evidence="2" type="ORF">I551_3575</name>
</gene>
<feature type="region of interest" description="Disordered" evidence="1">
    <location>
        <begin position="1"/>
        <end position="40"/>
    </location>
</feature>
<protein>
    <submittedName>
        <fullName evidence="2">Uncharacterized protein</fullName>
    </submittedName>
</protein>
<name>A0ABN0QYG6_MYCUL</name>
<evidence type="ECO:0000256" key="1">
    <source>
        <dbReference type="SAM" id="MobiDB-lite"/>
    </source>
</evidence>
<accession>A0ABN0QYG6</accession>
<evidence type="ECO:0000313" key="3">
    <source>
        <dbReference type="Proteomes" id="UP000020681"/>
    </source>
</evidence>
<organism evidence="2 3">
    <name type="scientific">Mycobacterium ulcerans str. Harvey</name>
    <dbReference type="NCBI Taxonomy" id="1299332"/>
    <lineage>
        <taxon>Bacteria</taxon>
        <taxon>Bacillati</taxon>
        <taxon>Actinomycetota</taxon>
        <taxon>Actinomycetes</taxon>
        <taxon>Mycobacteriales</taxon>
        <taxon>Mycobacteriaceae</taxon>
        <taxon>Mycobacterium</taxon>
        <taxon>Mycobacterium ulcerans group</taxon>
    </lineage>
</organism>
<comment type="caution">
    <text evidence="2">The sequence shown here is derived from an EMBL/GenBank/DDBJ whole genome shotgun (WGS) entry which is preliminary data.</text>
</comment>
<reference evidence="2 3" key="1">
    <citation type="submission" date="2014-01" db="EMBL/GenBank/DDBJ databases">
        <authorList>
            <person name="Dobos K."/>
            <person name="Lenaerts A."/>
            <person name="Ordway D."/>
            <person name="DeGroote M.A."/>
            <person name="Parker T."/>
            <person name="Sizemore C."/>
            <person name="Tallon L.J."/>
            <person name="Sadzewicz L.K."/>
            <person name="Sengamalay N."/>
            <person name="Fraser C.M."/>
            <person name="Hine E."/>
            <person name="Shefchek K.A."/>
            <person name="Das S.P."/>
            <person name="Tettelin H."/>
        </authorList>
    </citation>
    <scope>NUCLEOTIDE SEQUENCE [LARGE SCALE GENOMIC DNA]</scope>
    <source>
        <strain evidence="2 3">Harvey</strain>
    </source>
</reference>
<keyword evidence="3" id="KW-1185">Reference proteome</keyword>